<dbReference type="PANTHER" id="PTHR31306">
    <property type="entry name" value="ALPHA-1,6-MANNOSYLTRANSFERASE MNN11-RELATED"/>
    <property type="match status" value="1"/>
</dbReference>
<evidence type="ECO:0000313" key="5">
    <source>
        <dbReference type="EMBL" id="KAF1994059.1"/>
    </source>
</evidence>
<sequence>MLFRKGSHSVLLFLALCAFLGWHFSRGPRLEGTSDVAQVPGKTESKAPVKKGPRIAIVTYATYEKSYIHLSLRNKDHYARMQGYDFIVDYELHTDRGATWWKFNMMERLIKKRKWDWIWFVDFDTLVTNMQIKLEDIIDATLANVTSPAEIDWLKTHDCNGLNTGSYMVRGTSDRPIDFIQKTYKIHDEAKETGKQMSEQDAMVQLMKNEPAEMARTIQVPQWKLNAFPKEIACFDESRQVWEPGMFMLHFAGAWAHVKGDDPTGQLMTRYEPEIQWGHWEDFYEQPRPGYTNF</sequence>
<evidence type="ECO:0000256" key="3">
    <source>
        <dbReference type="ARBA" id="ARBA00022679"/>
    </source>
</evidence>
<dbReference type="Gene3D" id="3.90.550.10">
    <property type="entry name" value="Spore Coat Polysaccharide Biosynthesis Protein SpsA, Chain A"/>
    <property type="match status" value="1"/>
</dbReference>
<protein>
    <submittedName>
        <fullName evidence="5">Glycosyltransferase family 34 protein</fullName>
    </submittedName>
</protein>
<feature type="signal peptide" evidence="4">
    <location>
        <begin position="1"/>
        <end position="27"/>
    </location>
</feature>
<comment type="similarity">
    <text evidence="1">Belongs to the glycosyltransferase 34 family.</text>
</comment>
<evidence type="ECO:0000256" key="1">
    <source>
        <dbReference type="ARBA" id="ARBA00005664"/>
    </source>
</evidence>
<dbReference type="EMBL" id="ML977673">
    <property type="protein sequence ID" value="KAF1994059.1"/>
    <property type="molecule type" value="Genomic_DNA"/>
</dbReference>
<name>A0A6A5VZF1_9PLEO</name>
<dbReference type="GO" id="GO:0000139">
    <property type="term" value="C:Golgi membrane"/>
    <property type="evidence" value="ECO:0007669"/>
    <property type="project" value="TreeGrafter"/>
</dbReference>
<dbReference type="GO" id="GO:0006487">
    <property type="term" value="P:protein N-linked glycosylation"/>
    <property type="evidence" value="ECO:0007669"/>
    <property type="project" value="TreeGrafter"/>
</dbReference>
<dbReference type="OrthoDB" id="205108at2759"/>
<dbReference type="PANTHER" id="PTHR31306:SF5">
    <property type="entry name" value="ALPHA-1,6-MANNOSYLTRANSFERASE MNN10-RELATED"/>
    <property type="match status" value="1"/>
</dbReference>
<feature type="chain" id="PRO_5025465657" evidence="4">
    <location>
        <begin position="28"/>
        <end position="294"/>
    </location>
</feature>
<keyword evidence="2" id="KW-0328">Glycosyltransferase</keyword>
<organism evidence="5 6">
    <name type="scientific">Amniculicola lignicola CBS 123094</name>
    <dbReference type="NCBI Taxonomy" id="1392246"/>
    <lineage>
        <taxon>Eukaryota</taxon>
        <taxon>Fungi</taxon>
        <taxon>Dikarya</taxon>
        <taxon>Ascomycota</taxon>
        <taxon>Pezizomycotina</taxon>
        <taxon>Dothideomycetes</taxon>
        <taxon>Pleosporomycetidae</taxon>
        <taxon>Pleosporales</taxon>
        <taxon>Amniculicolaceae</taxon>
        <taxon>Amniculicola</taxon>
    </lineage>
</organism>
<evidence type="ECO:0000256" key="4">
    <source>
        <dbReference type="SAM" id="SignalP"/>
    </source>
</evidence>
<evidence type="ECO:0000313" key="6">
    <source>
        <dbReference type="Proteomes" id="UP000799779"/>
    </source>
</evidence>
<proteinExistence type="inferred from homology"/>
<accession>A0A6A5VZF1</accession>
<dbReference type="GO" id="GO:0016757">
    <property type="term" value="F:glycosyltransferase activity"/>
    <property type="evidence" value="ECO:0007669"/>
    <property type="project" value="UniProtKB-KW"/>
</dbReference>
<keyword evidence="6" id="KW-1185">Reference proteome</keyword>
<evidence type="ECO:0000256" key="2">
    <source>
        <dbReference type="ARBA" id="ARBA00022676"/>
    </source>
</evidence>
<dbReference type="Proteomes" id="UP000799779">
    <property type="component" value="Unassembled WGS sequence"/>
</dbReference>
<keyword evidence="4" id="KW-0732">Signal</keyword>
<reference evidence="5" key="1">
    <citation type="journal article" date="2020" name="Stud. Mycol.">
        <title>101 Dothideomycetes genomes: a test case for predicting lifestyles and emergence of pathogens.</title>
        <authorList>
            <person name="Haridas S."/>
            <person name="Albert R."/>
            <person name="Binder M."/>
            <person name="Bloem J."/>
            <person name="Labutti K."/>
            <person name="Salamov A."/>
            <person name="Andreopoulos B."/>
            <person name="Baker S."/>
            <person name="Barry K."/>
            <person name="Bills G."/>
            <person name="Bluhm B."/>
            <person name="Cannon C."/>
            <person name="Castanera R."/>
            <person name="Culley D."/>
            <person name="Daum C."/>
            <person name="Ezra D."/>
            <person name="Gonzalez J."/>
            <person name="Henrissat B."/>
            <person name="Kuo A."/>
            <person name="Liang C."/>
            <person name="Lipzen A."/>
            <person name="Lutzoni F."/>
            <person name="Magnuson J."/>
            <person name="Mondo S."/>
            <person name="Nolan M."/>
            <person name="Ohm R."/>
            <person name="Pangilinan J."/>
            <person name="Park H.-J."/>
            <person name="Ramirez L."/>
            <person name="Alfaro M."/>
            <person name="Sun H."/>
            <person name="Tritt A."/>
            <person name="Yoshinaga Y."/>
            <person name="Zwiers L.-H."/>
            <person name="Turgeon B."/>
            <person name="Goodwin S."/>
            <person name="Spatafora J."/>
            <person name="Crous P."/>
            <person name="Grigoriev I."/>
        </authorList>
    </citation>
    <scope>NUCLEOTIDE SEQUENCE</scope>
    <source>
        <strain evidence="5">CBS 123094</strain>
    </source>
</reference>
<dbReference type="InterPro" id="IPR008630">
    <property type="entry name" value="Glyco_trans_34"/>
</dbReference>
<gene>
    <name evidence="5" type="ORF">P154DRAFT_557424</name>
</gene>
<dbReference type="Pfam" id="PF05637">
    <property type="entry name" value="Glyco_transf_34"/>
    <property type="match status" value="2"/>
</dbReference>
<dbReference type="AlphaFoldDB" id="A0A6A5VZF1"/>
<dbReference type="InterPro" id="IPR029044">
    <property type="entry name" value="Nucleotide-diphossugar_trans"/>
</dbReference>
<keyword evidence="3 5" id="KW-0808">Transferase</keyword>